<proteinExistence type="predicted"/>
<dbReference type="SUPFAM" id="SSF52540">
    <property type="entry name" value="P-loop containing nucleoside triphosphate hydrolases"/>
    <property type="match status" value="1"/>
</dbReference>
<evidence type="ECO:0000313" key="3">
    <source>
        <dbReference type="EMBL" id="THV38595.1"/>
    </source>
</evidence>
<dbReference type="InterPro" id="IPR050764">
    <property type="entry name" value="CbbQ/NirQ/NorQ/GpvN"/>
</dbReference>
<sequence length="417" mass="45366">MRVPVPEQQKAPDHAGAPCRWEPARLRKEQLETPRHVVSVADPAPGRAARRAPRPLRVARVRLPGAICNGAAIPTSLYFSPGGPLTFESSPPQQVPAPPLSSQEFKATAEAILTNVEWVIEGKSPTIRLALAVMIAEGHLLLEDVPGVGKTQLAKALARSVDCSVRRIQFTPDLLPSDVTGVSIFDPEKRDFVFKPGAIFGNLILGDEINRASPKTQAALLECMEERQVTVDGNTYRLRSPFMVIATQNPVEMEGTYPLPEAQRDRFTARLAIGYPDLNAELAMLDHRGEFNPLEALKPVCDGEMIVRMIATARAVHLAPELKRYAVELIGATRTNAQVRLGASPRATLQLLRCAKVLAAMDGRDFALPDDVQQLAVPVLAHRIIPTTETTMGGNDSASIVADILRHVPVVSQPGRY</sequence>
<reference evidence="3 4" key="2">
    <citation type="submission" date="2019-05" db="EMBL/GenBank/DDBJ databases">
        <title>Glycomyces buryatensis sp. nov.</title>
        <authorList>
            <person name="Nikitina E."/>
        </authorList>
    </citation>
    <scope>NUCLEOTIDE SEQUENCE [LARGE SCALE GENOMIC DNA]</scope>
    <source>
        <strain evidence="3 4">18</strain>
    </source>
</reference>
<dbReference type="Pfam" id="PF17863">
    <property type="entry name" value="AAA_lid_2"/>
    <property type="match status" value="1"/>
</dbReference>
<reference evidence="4" key="1">
    <citation type="submission" date="2019-04" db="EMBL/GenBank/DDBJ databases">
        <title>Nocardioides xinjiangensis sp. nov.</title>
        <authorList>
            <person name="Liu S."/>
        </authorList>
    </citation>
    <scope>NUCLEOTIDE SEQUENCE [LARGE SCALE GENOMIC DNA]</scope>
    <source>
        <strain evidence="4">18</strain>
    </source>
</reference>
<gene>
    <name evidence="3" type="ORF">FAB82_19365</name>
</gene>
<dbReference type="InterPro" id="IPR003593">
    <property type="entry name" value="AAA+_ATPase"/>
</dbReference>
<dbReference type="Gene3D" id="1.10.8.80">
    <property type="entry name" value="Magnesium chelatase subunit I, C-Terminal domain"/>
    <property type="match status" value="1"/>
</dbReference>
<dbReference type="Proteomes" id="UP000308760">
    <property type="component" value="Unassembled WGS sequence"/>
</dbReference>
<evidence type="ECO:0000256" key="1">
    <source>
        <dbReference type="SAM" id="MobiDB-lite"/>
    </source>
</evidence>
<dbReference type="OrthoDB" id="9808397at2"/>
<evidence type="ECO:0000259" key="2">
    <source>
        <dbReference type="SMART" id="SM00382"/>
    </source>
</evidence>
<accession>A0A4S8Q7E9</accession>
<dbReference type="AlphaFoldDB" id="A0A4S8Q7E9"/>
<dbReference type="PANTHER" id="PTHR42759">
    <property type="entry name" value="MOXR FAMILY PROTEIN"/>
    <property type="match status" value="1"/>
</dbReference>
<dbReference type="Gene3D" id="3.40.50.300">
    <property type="entry name" value="P-loop containing nucleotide triphosphate hydrolases"/>
    <property type="match status" value="1"/>
</dbReference>
<comment type="caution">
    <text evidence="3">The sequence shown here is derived from an EMBL/GenBank/DDBJ whole genome shotgun (WGS) entry which is preliminary data.</text>
</comment>
<feature type="region of interest" description="Disordered" evidence="1">
    <location>
        <begin position="1"/>
        <end position="20"/>
    </location>
</feature>
<dbReference type="InterPro" id="IPR027417">
    <property type="entry name" value="P-loop_NTPase"/>
</dbReference>
<feature type="domain" description="AAA+ ATPase" evidence="2">
    <location>
        <begin position="136"/>
        <end position="277"/>
    </location>
</feature>
<dbReference type="Pfam" id="PF07726">
    <property type="entry name" value="AAA_3"/>
    <property type="match status" value="1"/>
</dbReference>
<organism evidence="3 4">
    <name type="scientific">Glycomyces buryatensis</name>
    <dbReference type="NCBI Taxonomy" id="2570927"/>
    <lineage>
        <taxon>Bacteria</taxon>
        <taxon>Bacillati</taxon>
        <taxon>Actinomycetota</taxon>
        <taxon>Actinomycetes</taxon>
        <taxon>Glycomycetales</taxon>
        <taxon>Glycomycetaceae</taxon>
        <taxon>Glycomyces</taxon>
    </lineage>
</organism>
<dbReference type="InterPro" id="IPR041628">
    <property type="entry name" value="ChlI/MoxR_AAA_lid"/>
</dbReference>
<dbReference type="PANTHER" id="PTHR42759:SF5">
    <property type="entry name" value="METHANOL DEHYDROGENASE REGULATOR"/>
    <property type="match status" value="1"/>
</dbReference>
<dbReference type="EMBL" id="STGY01000067">
    <property type="protein sequence ID" value="THV38595.1"/>
    <property type="molecule type" value="Genomic_DNA"/>
</dbReference>
<name>A0A4S8Q7E9_9ACTN</name>
<protein>
    <submittedName>
        <fullName evidence="3">MoxR family ATPase</fullName>
    </submittedName>
</protein>
<dbReference type="SMART" id="SM00382">
    <property type="entry name" value="AAA"/>
    <property type="match status" value="1"/>
</dbReference>
<dbReference type="GO" id="GO:0016887">
    <property type="term" value="F:ATP hydrolysis activity"/>
    <property type="evidence" value="ECO:0007669"/>
    <property type="project" value="InterPro"/>
</dbReference>
<dbReference type="GO" id="GO:0005524">
    <property type="term" value="F:ATP binding"/>
    <property type="evidence" value="ECO:0007669"/>
    <property type="project" value="InterPro"/>
</dbReference>
<dbReference type="InterPro" id="IPR011703">
    <property type="entry name" value="ATPase_AAA-3"/>
</dbReference>
<keyword evidence="4" id="KW-1185">Reference proteome</keyword>
<evidence type="ECO:0000313" key="4">
    <source>
        <dbReference type="Proteomes" id="UP000308760"/>
    </source>
</evidence>